<dbReference type="SUPFAM" id="SSF49899">
    <property type="entry name" value="Concanavalin A-like lectins/glucanases"/>
    <property type="match status" value="1"/>
</dbReference>
<evidence type="ECO:0000256" key="2">
    <source>
        <dbReference type="ARBA" id="ARBA00023292"/>
    </source>
</evidence>
<accession>A0A8C2GG20</accession>
<sequence>MKTAGHISIGHWTHMALQIHDTSVSLFLNGQEDDCTVLDTQTLAGPVDDITSEGALWIGRRSNGSNQFIGRMQDFRFYPKTLTNREIEEVYTGQFPHLHTQSSCLCPASHPRVHPLVERYCIPNAASDTTHDKVVRLNQDAHPLHYINDNDIGTTWISSIFPNLKLLDKGITITIDLENGQYQVQYIPTNKGFKFSFIKVEFKEHQDNMV</sequence>
<organism evidence="4 5">
    <name type="scientific">Cyprinus carpio</name>
    <name type="common">Common carp</name>
    <dbReference type="NCBI Taxonomy" id="7962"/>
    <lineage>
        <taxon>Eukaryota</taxon>
        <taxon>Metazoa</taxon>
        <taxon>Chordata</taxon>
        <taxon>Craniata</taxon>
        <taxon>Vertebrata</taxon>
        <taxon>Euteleostomi</taxon>
        <taxon>Actinopterygii</taxon>
        <taxon>Neopterygii</taxon>
        <taxon>Teleostei</taxon>
        <taxon>Ostariophysi</taxon>
        <taxon>Cypriniformes</taxon>
        <taxon>Cyprinidae</taxon>
        <taxon>Cyprininae</taxon>
        <taxon>Cyprinus</taxon>
    </lineage>
</organism>
<keyword evidence="1" id="KW-1015">Disulfide bond</keyword>
<dbReference type="Gene3D" id="2.60.120.260">
    <property type="entry name" value="Galactose-binding domain-like"/>
    <property type="match status" value="1"/>
</dbReference>
<dbReference type="Ensembl" id="ENSCCRT00020074306.1">
    <property type="protein sequence ID" value="ENSCCRP00020067551.1"/>
    <property type="gene ID" value="ENSCCRG00020031720.1"/>
</dbReference>
<evidence type="ECO:0000313" key="4">
    <source>
        <dbReference type="Ensembl" id="ENSCCRP00020067551.1"/>
    </source>
</evidence>
<dbReference type="PROSITE" id="PS51117">
    <property type="entry name" value="LAMININ_NTER"/>
    <property type="match status" value="1"/>
</dbReference>
<proteinExistence type="predicted"/>
<dbReference type="InterPro" id="IPR008211">
    <property type="entry name" value="Laminin_N"/>
</dbReference>
<feature type="domain" description="Laminin N-terminal" evidence="3">
    <location>
        <begin position="73"/>
        <end position="210"/>
    </location>
</feature>
<evidence type="ECO:0000259" key="3">
    <source>
        <dbReference type="PROSITE" id="PS51117"/>
    </source>
</evidence>
<name>A0A8C2GG20_CYPCA</name>
<dbReference type="InterPro" id="IPR013320">
    <property type="entry name" value="ConA-like_dom_sf"/>
</dbReference>
<dbReference type="Proteomes" id="UP000694701">
    <property type="component" value="Unplaced"/>
</dbReference>
<dbReference type="Gene3D" id="2.60.120.200">
    <property type="match status" value="1"/>
</dbReference>
<protein>
    <recommendedName>
        <fullName evidence="3">Laminin N-terminal domain-containing protein</fullName>
    </recommendedName>
</protein>
<keyword evidence="2" id="KW-0424">Laminin EGF-like domain</keyword>
<dbReference type="AlphaFoldDB" id="A0A8C2GG20"/>
<evidence type="ECO:0000313" key="5">
    <source>
        <dbReference type="Proteomes" id="UP000694701"/>
    </source>
</evidence>
<reference evidence="4" key="1">
    <citation type="submission" date="2025-08" db="UniProtKB">
        <authorList>
            <consortium name="Ensembl"/>
        </authorList>
    </citation>
    <scope>IDENTIFICATION</scope>
</reference>
<evidence type="ECO:0000256" key="1">
    <source>
        <dbReference type="ARBA" id="ARBA00023157"/>
    </source>
</evidence>
<dbReference type="Pfam" id="PF13385">
    <property type="entry name" value="Laminin_G_3"/>
    <property type="match status" value="1"/>
</dbReference>